<evidence type="ECO:0000259" key="1">
    <source>
        <dbReference type="Pfam" id="PF12146"/>
    </source>
</evidence>
<dbReference type="Pfam" id="PF12146">
    <property type="entry name" value="Hydrolase_4"/>
    <property type="match status" value="1"/>
</dbReference>
<dbReference type="Gene3D" id="3.40.50.1820">
    <property type="entry name" value="alpha/beta hydrolase"/>
    <property type="match status" value="1"/>
</dbReference>
<reference evidence="2" key="1">
    <citation type="submission" date="2020-05" db="EMBL/GenBank/DDBJ databases">
        <authorList>
            <person name="Chiriac C."/>
            <person name="Salcher M."/>
            <person name="Ghai R."/>
            <person name="Kavagutti S V."/>
        </authorList>
    </citation>
    <scope>NUCLEOTIDE SEQUENCE</scope>
</reference>
<dbReference type="InterPro" id="IPR051044">
    <property type="entry name" value="MAG_DAG_Lipase"/>
</dbReference>
<evidence type="ECO:0000313" key="2">
    <source>
        <dbReference type="EMBL" id="CAB4638415.1"/>
    </source>
</evidence>
<protein>
    <submittedName>
        <fullName evidence="2">Unannotated protein</fullName>
    </submittedName>
</protein>
<name>A0A6J6JPS7_9ZZZZ</name>
<organism evidence="2">
    <name type="scientific">freshwater metagenome</name>
    <dbReference type="NCBI Taxonomy" id="449393"/>
    <lineage>
        <taxon>unclassified sequences</taxon>
        <taxon>metagenomes</taxon>
        <taxon>ecological metagenomes</taxon>
    </lineage>
</organism>
<dbReference type="InterPro" id="IPR022742">
    <property type="entry name" value="Hydrolase_4"/>
</dbReference>
<sequence>MTAPTIPGAEPLSVVGTRDAGVLVLHGFTGNPGSMRGLAEACVADGFHVEMPQLAGHGTAMEDMIPTRWADWSADAEAAYQALAKRVSQVVVMGLSMGGALTLWVGAEHPEVKGLVCVNPATQPQAPEVMEMLKGMIDSGAEVMDGIGSDIAEPGVVETAYPGTPLAALYSFQLDGLTPLAKRYASTKMPLLLFSSVQDHVVSPTDGDALMAEYGGSKERVMLERSFHVATQDFDKGIIFEGAVAFARRVTS</sequence>
<proteinExistence type="predicted"/>
<dbReference type="PIRSF" id="PIRSF017388">
    <property type="entry name" value="Esterase_lipase"/>
    <property type="match status" value="1"/>
</dbReference>
<dbReference type="SUPFAM" id="SSF53474">
    <property type="entry name" value="alpha/beta-Hydrolases"/>
    <property type="match status" value="1"/>
</dbReference>
<dbReference type="InterPro" id="IPR012354">
    <property type="entry name" value="Esterase_lipase"/>
</dbReference>
<gene>
    <name evidence="2" type="ORF">UFOPK2086_00779</name>
</gene>
<dbReference type="GO" id="GO:0052689">
    <property type="term" value="F:carboxylic ester hydrolase activity"/>
    <property type="evidence" value="ECO:0007669"/>
    <property type="project" value="InterPro"/>
</dbReference>
<feature type="domain" description="Serine aminopeptidase S33" evidence="1">
    <location>
        <begin position="19"/>
        <end position="135"/>
    </location>
</feature>
<dbReference type="InterPro" id="IPR029058">
    <property type="entry name" value="AB_hydrolase_fold"/>
</dbReference>
<accession>A0A6J6JPS7</accession>
<dbReference type="PANTHER" id="PTHR11614">
    <property type="entry name" value="PHOSPHOLIPASE-RELATED"/>
    <property type="match status" value="1"/>
</dbReference>
<dbReference type="EMBL" id="CAEZVQ010000097">
    <property type="protein sequence ID" value="CAB4638415.1"/>
    <property type="molecule type" value="Genomic_DNA"/>
</dbReference>
<dbReference type="AlphaFoldDB" id="A0A6J6JPS7"/>